<dbReference type="GO" id="GO:0019948">
    <property type="term" value="F:SUMO activating enzyme activity"/>
    <property type="evidence" value="ECO:0007669"/>
    <property type="project" value="TreeGrafter"/>
</dbReference>
<dbReference type="Gene3D" id="3.40.50.720">
    <property type="entry name" value="NAD(P)-binding Rossmann-like Domain"/>
    <property type="match status" value="1"/>
</dbReference>
<gene>
    <name evidence="2" type="ORF">CYMTET_43768</name>
</gene>
<dbReference type="InterPro" id="IPR035985">
    <property type="entry name" value="Ubiquitin-activating_enz"/>
</dbReference>
<evidence type="ECO:0000313" key="2">
    <source>
        <dbReference type="EMBL" id="KAK3246706.1"/>
    </source>
</evidence>
<dbReference type="InterPro" id="IPR045886">
    <property type="entry name" value="ThiF/MoeB/HesA"/>
</dbReference>
<dbReference type="InterPro" id="IPR000594">
    <property type="entry name" value="ThiF_NAD_FAD-bd"/>
</dbReference>
<comment type="caution">
    <text evidence="2">The sequence shown here is derived from an EMBL/GenBank/DDBJ whole genome shotgun (WGS) entry which is preliminary data.</text>
</comment>
<keyword evidence="3" id="KW-1185">Reference proteome</keyword>
<dbReference type="SUPFAM" id="SSF69572">
    <property type="entry name" value="Activating enzymes of the ubiquitin-like proteins"/>
    <property type="match status" value="1"/>
</dbReference>
<dbReference type="PANTHER" id="PTHR10953">
    <property type="entry name" value="UBIQUITIN-ACTIVATING ENZYME E1"/>
    <property type="match status" value="1"/>
</dbReference>
<evidence type="ECO:0000259" key="1">
    <source>
        <dbReference type="Pfam" id="PF00899"/>
    </source>
</evidence>
<accession>A0AAE0C1H1</accession>
<feature type="domain" description="THIF-type NAD/FAD binding fold" evidence="1">
    <location>
        <begin position="21"/>
        <end position="160"/>
    </location>
</feature>
<dbReference type="GO" id="GO:0005737">
    <property type="term" value="C:cytoplasm"/>
    <property type="evidence" value="ECO:0007669"/>
    <property type="project" value="TreeGrafter"/>
</dbReference>
<dbReference type="EMBL" id="LGRX02029546">
    <property type="protein sequence ID" value="KAK3246706.1"/>
    <property type="molecule type" value="Genomic_DNA"/>
</dbReference>
<evidence type="ECO:0000313" key="3">
    <source>
        <dbReference type="Proteomes" id="UP001190700"/>
    </source>
</evidence>
<dbReference type="GO" id="GO:0016925">
    <property type="term" value="P:protein sumoylation"/>
    <property type="evidence" value="ECO:0007669"/>
    <property type="project" value="TreeGrafter"/>
</dbReference>
<organism evidence="2 3">
    <name type="scientific">Cymbomonas tetramitiformis</name>
    <dbReference type="NCBI Taxonomy" id="36881"/>
    <lineage>
        <taxon>Eukaryota</taxon>
        <taxon>Viridiplantae</taxon>
        <taxon>Chlorophyta</taxon>
        <taxon>Pyramimonadophyceae</taxon>
        <taxon>Pyramimonadales</taxon>
        <taxon>Pyramimonadaceae</taxon>
        <taxon>Cymbomonas</taxon>
    </lineage>
</organism>
<proteinExistence type="predicted"/>
<dbReference type="PANTHER" id="PTHR10953:SF162">
    <property type="entry name" value="SUMO-ACTIVATING ENZYME SUBUNIT 1"/>
    <property type="match status" value="1"/>
</dbReference>
<sequence length="188" mass="20175">MSDDDHQMEEALGSPSLEDLYSRQIFAIGPKAMQDISSSGVLVIGANALGSEIAKNLVLAGVSTIAMYDNEPVQPRDLSAQFFLRESDIGTSRAEACVGRLRDLSDMASVSAHTGPALDSDLIRTYQAIVAATGTFEELCVINSLCRSAGVPFVCGASRGLFAVPTLYLSISLFVRHNDVLQWEECRA</sequence>
<dbReference type="GO" id="GO:0031510">
    <property type="term" value="C:SUMO activating enzyme complex"/>
    <property type="evidence" value="ECO:0007669"/>
    <property type="project" value="TreeGrafter"/>
</dbReference>
<dbReference type="Pfam" id="PF00899">
    <property type="entry name" value="ThiF"/>
    <property type="match status" value="1"/>
</dbReference>
<dbReference type="AlphaFoldDB" id="A0AAE0C1H1"/>
<dbReference type="Proteomes" id="UP001190700">
    <property type="component" value="Unassembled WGS sequence"/>
</dbReference>
<reference evidence="2 3" key="1">
    <citation type="journal article" date="2015" name="Genome Biol. Evol.">
        <title>Comparative Genomics of a Bacterivorous Green Alga Reveals Evolutionary Causalities and Consequences of Phago-Mixotrophic Mode of Nutrition.</title>
        <authorList>
            <person name="Burns J.A."/>
            <person name="Paasch A."/>
            <person name="Narechania A."/>
            <person name="Kim E."/>
        </authorList>
    </citation>
    <scope>NUCLEOTIDE SEQUENCE [LARGE SCALE GENOMIC DNA]</scope>
    <source>
        <strain evidence="2 3">PLY_AMNH</strain>
    </source>
</reference>
<protein>
    <recommendedName>
        <fullName evidence="1">THIF-type NAD/FAD binding fold domain-containing protein</fullName>
    </recommendedName>
</protein>
<name>A0AAE0C1H1_9CHLO</name>